<comment type="caution">
    <text evidence="8">The sequence shown here is derived from an EMBL/GenBank/DDBJ whole genome shotgun (WGS) entry which is preliminary data.</text>
</comment>
<dbReference type="InterPro" id="IPR015879">
    <property type="entry name" value="Ring_hydroxy_dOase_asu_C_dom"/>
</dbReference>
<accession>A0ABW1TRN6</accession>
<keyword evidence="6" id="KW-0411">Iron-sulfur</keyword>
<dbReference type="PRINTS" id="PR00090">
    <property type="entry name" value="RNGDIOXGNASE"/>
</dbReference>
<comment type="similarity">
    <text evidence="1">Belongs to the bacterial ring-hydroxylating dioxygenase alpha subunit family.</text>
</comment>
<dbReference type="RefSeq" id="WP_377412077.1">
    <property type="nucleotide sequence ID" value="NZ_JBHSRS010000004.1"/>
</dbReference>
<dbReference type="PANTHER" id="PTHR43756:SF1">
    <property type="entry name" value="3-PHENYLPROPIONATE_CINNAMIC ACID DIOXYGENASE SUBUNIT ALPHA"/>
    <property type="match status" value="1"/>
</dbReference>
<dbReference type="SUPFAM" id="SSF50022">
    <property type="entry name" value="ISP domain"/>
    <property type="match status" value="1"/>
</dbReference>
<keyword evidence="4" id="KW-0560">Oxidoreductase</keyword>
<feature type="domain" description="Rieske" evidence="7">
    <location>
        <begin position="47"/>
        <end position="161"/>
    </location>
</feature>
<dbReference type="InterPro" id="IPR001663">
    <property type="entry name" value="Rng_hydr_dOase-A"/>
</dbReference>
<evidence type="ECO:0000256" key="4">
    <source>
        <dbReference type="ARBA" id="ARBA00023002"/>
    </source>
</evidence>
<keyword evidence="2" id="KW-0001">2Fe-2S</keyword>
<evidence type="ECO:0000313" key="9">
    <source>
        <dbReference type="Proteomes" id="UP001596270"/>
    </source>
</evidence>
<dbReference type="Gene3D" id="3.90.380.10">
    <property type="entry name" value="Naphthalene 1,2-dioxygenase Alpha Subunit, Chain A, domain 1"/>
    <property type="match status" value="1"/>
</dbReference>
<name>A0ABW1TRN6_9BURK</name>
<reference evidence="9" key="1">
    <citation type="journal article" date="2019" name="Int. J. Syst. Evol. Microbiol.">
        <title>The Global Catalogue of Microorganisms (GCM) 10K type strain sequencing project: providing services to taxonomists for standard genome sequencing and annotation.</title>
        <authorList>
            <consortium name="The Broad Institute Genomics Platform"/>
            <consortium name="The Broad Institute Genome Sequencing Center for Infectious Disease"/>
            <person name="Wu L."/>
            <person name="Ma J."/>
        </authorList>
    </citation>
    <scope>NUCLEOTIDE SEQUENCE [LARGE SCALE GENOMIC DNA]</scope>
    <source>
        <strain evidence="9">CCUG 39402</strain>
    </source>
</reference>
<keyword evidence="8" id="KW-0223">Dioxygenase</keyword>
<dbReference type="Gene3D" id="2.102.10.10">
    <property type="entry name" value="Rieske [2Fe-2S] iron-sulphur domain"/>
    <property type="match status" value="1"/>
</dbReference>
<keyword evidence="3" id="KW-0479">Metal-binding</keyword>
<evidence type="ECO:0000256" key="2">
    <source>
        <dbReference type="ARBA" id="ARBA00022714"/>
    </source>
</evidence>
<sequence>MGKSLNAEVDSKAWPKEGWSRVPFWVYTDPDLYQRELDLFFYGRSWNYVALECEIPEKGSFKRSWIGERQVVVVRGENDEVHIWENRCAHRGARLCWKNKGKEESFTCPYHQWNFALDGKLQGVPLKRGVLKKGGMPSDFDNANHGLTRLQVHIENGTIWASFHPAPPSFAEYSGPEVMAHIHRHFPGRKLKLLGYNRQLIPSNWKLYFENLKDPYHATLLHSFLITFGLWRADTQSESLPAVSGHSLMVSRNVGKKKTDVNADIARFKDALELHDADTVTPLSEFSDGQVVAITHFPSVVIHQQANTFGMRHIIPKGIDSFELAWTFFGYEDDSDEMTRLRVRHANLYGPAGYVAMEDGEVLAESQGGAHHADAYSAVLEMGGRDVQPQDHMVTEVLIRAFYKYYREAMGL</sequence>
<dbReference type="Pfam" id="PF00848">
    <property type="entry name" value="Ring_hydroxyl_A"/>
    <property type="match status" value="1"/>
</dbReference>
<dbReference type="InterPro" id="IPR043264">
    <property type="entry name" value="AhdA1c-like_alpha_C"/>
</dbReference>
<dbReference type="SUPFAM" id="SSF55961">
    <property type="entry name" value="Bet v1-like"/>
    <property type="match status" value="1"/>
</dbReference>
<dbReference type="Proteomes" id="UP001596270">
    <property type="component" value="Unassembled WGS sequence"/>
</dbReference>
<evidence type="ECO:0000256" key="1">
    <source>
        <dbReference type="ARBA" id="ARBA00008751"/>
    </source>
</evidence>
<dbReference type="GO" id="GO:0051213">
    <property type="term" value="F:dioxygenase activity"/>
    <property type="evidence" value="ECO:0007669"/>
    <property type="project" value="UniProtKB-KW"/>
</dbReference>
<dbReference type="InterPro" id="IPR017941">
    <property type="entry name" value="Rieske_2Fe-2S"/>
</dbReference>
<keyword evidence="5" id="KW-0408">Iron</keyword>
<evidence type="ECO:0000256" key="5">
    <source>
        <dbReference type="ARBA" id="ARBA00023004"/>
    </source>
</evidence>
<evidence type="ECO:0000259" key="7">
    <source>
        <dbReference type="PROSITE" id="PS51296"/>
    </source>
</evidence>
<gene>
    <name evidence="8" type="ORF">ACFQND_01910</name>
</gene>
<evidence type="ECO:0000256" key="6">
    <source>
        <dbReference type="ARBA" id="ARBA00023014"/>
    </source>
</evidence>
<keyword evidence="9" id="KW-1185">Reference proteome</keyword>
<evidence type="ECO:0000313" key="8">
    <source>
        <dbReference type="EMBL" id="MFC6279993.1"/>
    </source>
</evidence>
<dbReference type="EMBL" id="JBHSRS010000004">
    <property type="protein sequence ID" value="MFC6279993.1"/>
    <property type="molecule type" value="Genomic_DNA"/>
</dbReference>
<dbReference type="PANTHER" id="PTHR43756">
    <property type="entry name" value="CHOLINE MONOOXYGENASE, CHLOROPLASTIC"/>
    <property type="match status" value="1"/>
</dbReference>
<dbReference type="PROSITE" id="PS51296">
    <property type="entry name" value="RIESKE"/>
    <property type="match status" value="1"/>
</dbReference>
<organism evidence="8 9">
    <name type="scientific">Polaromonas aquatica</name>
    <dbReference type="NCBI Taxonomy" id="332657"/>
    <lineage>
        <taxon>Bacteria</taxon>
        <taxon>Pseudomonadati</taxon>
        <taxon>Pseudomonadota</taxon>
        <taxon>Betaproteobacteria</taxon>
        <taxon>Burkholderiales</taxon>
        <taxon>Comamonadaceae</taxon>
        <taxon>Polaromonas</taxon>
    </lineage>
</organism>
<dbReference type="CDD" id="cd08880">
    <property type="entry name" value="RHO_alpha_C_ahdA1c-like"/>
    <property type="match status" value="1"/>
</dbReference>
<dbReference type="InterPro" id="IPR036922">
    <property type="entry name" value="Rieske_2Fe-2S_sf"/>
</dbReference>
<dbReference type="Pfam" id="PF00355">
    <property type="entry name" value="Rieske"/>
    <property type="match status" value="1"/>
</dbReference>
<evidence type="ECO:0000256" key="3">
    <source>
        <dbReference type="ARBA" id="ARBA00022723"/>
    </source>
</evidence>
<proteinExistence type="inferred from homology"/>
<protein>
    <submittedName>
        <fullName evidence="8">Aromatic ring-hydroxylating dioxygenase subunit alpha</fullName>
    </submittedName>
</protein>